<dbReference type="AlphaFoldDB" id="A0A224XQS6"/>
<reference evidence="1" key="1">
    <citation type="journal article" date="2018" name="PLoS Negl. Trop. Dis.">
        <title>An insight into the salivary gland and fat body transcriptome of Panstrongylus lignarius (Hemiptera: Heteroptera), the main vector of Chagas disease in Peru.</title>
        <authorList>
            <person name="Nevoa J.C."/>
            <person name="Mendes M.T."/>
            <person name="da Silva M.V."/>
            <person name="Soares S.C."/>
            <person name="Oliveira C.J.F."/>
            <person name="Ribeiro J.M.C."/>
        </authorList>
    </citation>
    <scope>NUCLEOTIDE SEQUENCE</scope>
</reference>
<protein>
    <submittedName>
        <fullName evidence="1">Uncharacterized protein</fullName>
    </submittedName>
</protein>
<sequence>MPSSLLIASMSVGINSGHCRGQSYLAILDVKIAKCLAICLIGSPKLEMRLCRIAIFSFSGIAFGADGLQYLSTPFLKYNTASNLTSTSKEVLQNTSFSIV</sequence>
<accession>A0A224XQS6</accession>
<organism evidence="1">
    <name type="scientific">Panstrongylus lignarius</name>
    <dbReference type="NCBI Taxonomy" id="156445"/>
    <lineage>
        <taxon>Eukaryota</taxon>
        <taxon>Metazoa</taxon>
        <taxon>Ecdysozoa</taxon>
        <taxon>Arthropoda</taxon>
        <taxon>Hexapoda</taxon>
        <taxon>Insecta</taxon>
        <taxon>Pterygota</taxon>
        <taxon>Neoptera</taxon>
        <taxon>Paraneoptera</taxon>
        <taxon>Hemiptera</taxon>
        <taxon>Heteroptera</taxon>
        <taxon>Panheteroptera</taxon>
        <taxon>Cimicomorpha</taxon>
        <taxon>Reduviidae</taxon>
        <taxon>Triatominae</taxon>
        <taxon>Panstrongylus</taxon>
    </lineage>
</organism>
<proteinExistence type="predicted"/>
<evidence type="ECO:0000313" key="1">
    <source>
        <dbReference type="EMBL" id="JAW14857.1"/>
    </source>
</evidence>
<name>A0A224XQS6_9HEMI</name>
<dbReference type="EMBL" id="GFTR01001569">
    <property type="protein sequence ID" value="JAW14857.1"/>
    <property type="molecule type" value="Transcribed_RNA"/>
</dbReference>